<feature type="coiled-coil region" evidence="1">
    <location>
        <begin position="193"/>
        <end position="241"/>
    </location>
</feature>
<accession>A0AAU9I9E1</accession>
<dbReference type="Proteomes" id="UP001162131">
    <property type="component" value="Unassembled WGS sequence"/>
</dbReference>
<keyword evidence="2" id="KW-0732">Signal</keyword>
<keyword evidence="4" id="KW-1185">Reference proteome</keyword>
<name>A0AAU9I9E1_9CILI</name>
<feature type="signal peptide" evidence="2">
    <location>
        <begin position="1"/>
        <end position="19"/>
    </location>
</feature>
<sequence>MIILLNFVELIIKMIYVKGARIAADAIGMVASLSNFATLVWDSDTKENFNKLEKLEETINNLIKRLESEKSKIENKIRMHKGLRGKMEIIISHLEDHLDMQKLANSNKMNLNTQTMRGNYSNPETISTRNLLSISTEAVLKGFPSQLKRGFFYFEKATNGHYDVKDVTLWKGFKCGWSIGMALYNIYDSYDTISKAKNKKEESERLLTEAIKRKEELEEAVNMLKKVSDSLTDNLKKLANNFYEIYEKNAKTITDLLPLENEFRAVKEEVLEIVHAGEELRISNSVYSKIYHIINSVIDMVKASYQQWDQALMESSIKKIISYLEDLIDDSEELIHEVYDKSKESYSTLTFEVVERVYLEYKRSKELKEIIASMMRNTHNKSESDEELINRIYQGSRRDYPLITLSLIRETLEEIKQANCIRDAQ</sequence>
<evidence type="ECO:0000313" key="4">
    <source>
        <dbReference type="Proteomes" id="UP001162131"/>
    </source>
</evidence>
<evidence type="ECO:0000313" key="3">
    <source>
        <dbReference type="EMBL" id="CAG9310056.1"/>
    </source>
</evidence>
<feature type="coiled-coil region" evidence="1">
    <location>
        <begin position="45"/>
        <end position="83"/>
    </location>
</feature>
<protein>
    <submittedName>
        <fullName evidence="3">Uncharacterized protein</fullName>
    </submittedName>
</protein>
<dbReference type="AlphaFoldDB" id="A0AAU9I9E1"/>
<gene>
    <name evidence="3" type="ORF">BSTOLATCC_MIC268</name>
</gene>
<keyword evidence="1" id="KW-0175">Coiled coil</keyword>
<comment type="caution">
    <text evidence="3">The sequence shown here is derived from an EMBL/GenBank/DDBJ whole genome shotgun (WGS) entry which is preliminary data.</text>
</comment>
<reference evidence="3" key="1">
    <citation type="submission" date="2021-09" db="EMBL/GenBank/DDBJ databases">
        <authorList>
            <consortium name="AG Swart"/>
            <person name="Singh M."/>
            <person name="Singh A."/>
            <person name="Seah K."/>
            <person name="Emmerich C."/>
        </authorList>
    </citation>
    <scope>NUCLEOTIDE SEQUENCE</scope>
    <source>
        <strain evidence="3">ATCC30299</strain>
    </source>
</reference>
<organism evidence="3 4">
    <name type="scientific">Blepharisma stoltei</name>
    <dbReference type="NCBI Taxonomy" id="1481888"/>
    <lineage>
        <taxon>Eukaryota</taxon>
        <taxon>Sar</taxon>
        <taxon>Alveolata</taxon>
        <taxon>Ciliophora</taxon>
        <taxon>Postciliodesmatophora</taxon>
        <taxon>Heterotrichea</taxon>
        <taxon>Heterotrichida</taxon>
        <taxon>Blepharismidae</taxon>
        <taxon>Blepharisma</taxon>
    </lineage>
</organism>
<proteinExistence type="predicted"/>
<dbReference type="EMBL" id="CAJZBQ010000001">
    <property type="protein sequence ID" value="CAG9310056.1"/>
    <property type="molecule type" value="Genomic_DNA"/>
</dbReference>
<feature type="chain" id="PRO_5043706550" evidence="2">
    <location>
        <begin position="20"/>
        <end position="425"/>
    </location>
</feature>
<evidence type="ECO:0000256" key="2">
    <source>
        <dbReference type="SAM" id="SignalP"/>
    </source>
</evidence>
<evidence type="ECO:0000256" key="1">
    <source>
        <dbReference type="SAM" id="Coils"/>
    </source>
</evidence>